<evidence type="ECO:0000259" key="3">
    <source>
        <dbReference type="Pfam" id="PF00561"/>
    </source>
</evidence>
<feature type="domain" description="AB hydrolase-1" evidence="3">
    <location>
        <begin position="25"/>
        <end position="146"/>
    </location>
</feature>
<proteinExistence type="inferred from homology"/>
<dbReference type="InterPro" id="IPR029058">
    <property type="entry name" value="AB_hydrolase_fold"/>
</dbReference>
<accession>A0ABS9D9X3</accession>
<dbReference type="Gene3D" id="3.40.50.1820">
    <property type="entry name" value="alpha/beta hydrolase"/>
    <property type="match status" value="1"/>
</dbReference>
<dbReference type="RefSeq" id="WP_235313873.1">
    <property type="nucleotide sequence ID" value="NZ_JAKGAS010000010.1"/>
</dbReference>
<gene>
    <name evidence="4" type="ORF">L0668_16755</name>
</gene>
<dbReference type="Pfam" id="PF00561">
    <property type="entry name" value="Abhydrolase_1"/>
    <property type="match status" value="1"/>
</dbReference>
<comment type="similarity">
    <text evidence="1">Belongs to the AB hydrolase superfamily.</text>
</comment>
<evidence type="ECO:0000313" key="5">
    <source>
        <dbReference type="Proteomes" id="UP001521137"/>
    </source>
</evidence>
<dbReference type="SUPFAM" id="SSF53474">
    <property type="entry name" value="alpha/beta-Hydrolases"/>
    <property type="match status" value="1"/>
</dbReference>
<protein>
    <submittedName>
        <fullName evidence="4">Alpha/beta hydrolase</fullName>
    </submittedName>
</protein>
<dbReference type="PANTHER" id="PTHR43798:SF14">
    <property type="entry name" value="SERINE HYDROLASE-LIKE PROTEIN DDB_G0286239"/>
    <property type="match status" value="1"/>
</dbReference>
<keyword evidence="2 4" id="KW-0378">Hydrolase</keyword>
<keyword evidence="5" id="KW-1185">Reference proteome</keyword>
<sequence>MQQELEFQLRHYKITAIGLGDPNKPMILALHGWLDNAASFVPIANYLVDYYIVAIDLVGHGKSTHRSADAHYHLVDYVHDVHELVTSQKWSPFILMGHSMGGIIASLYASTFNSNVQSLICIESFGPMTKSATSSPEQLQDAILSRLNSQSAKLKPLKSLQGTVKARAMIGEMSFSSAELLIERNLKRQDEQLVFSSDKRLRTLSSLRMTEEQAEAFMGNIQCPVLVISAIQGFEFVKQAISDRLGWVSNIQHSSCDGFHHFHMDNPARVAEQMVNFLIGNSGIK</sequence>
<dbReference type="InterPro" id="IPR000073">
    <property type="entry name" value="AB_hydrolase_1"/>
</dbReference>
<reference evidence="4 5" key="1">
    <citation type="submission" date="2022-01" db="EMBL/GenBank/DDBJ databases">
        <title>Paraglaciecola sp. G1-23.</title>
        <authorList>
            <person name="Jin M.S."/>
            <person name="Han D.M."/>
            <person name="Kim H.M."/>
            <person name="Jeon C.O."/>
        </authorList>
    </citation>
    <scope>NUCLEOTIDE SEQUENCE [LARGE SCALE GENOMIC DNA]</scope>
    <source>
        <strain evidence="4 5">G1-23</strain>
    </source>
</reference>
<dbReference type="PANTHER" id="PTHR43798">
    <property type="entry name" value="MONOACYLGLYCEROL LIPASE"/>
    <property type="match status" value="1"/>
</dbReference>
<evidence type="ECO:0000256" key="2">
    <source>
        <dbReference type="ARBA" id="ARBA00022801"/>
    </source>
</evidence>
<dbReference type="EMBL" id="JAKGAS010000010">
    <property type="protein sequence ID" value="MCF2949771.1"/>
    <property type="molecule type" value="Genomic_DNA"/>
</dbReference>
<dbReference type="GO" id="GO:0016787">
    <property type="term" value="F:hydrolase activity"/>
    <property type="evidence" value="ECO:0007669"/>
    <property type="project" value="UniProtKB-KW"/>
</dbReference>
<name>A0ABS9D9X3_9ALTE</name>
<dbReference type="InterPro" id="IPR050266">
    <property type="entry name" value="AB_hydrolase_sf"/>
</dbReference>
<evidence type="ECO:0000256" key="1">
    <source>
        <dbReference type="ARBA" id="ARBA00008645"/>
    </source>
</evidence>
<evidence type="ECO:0000313" key="4">
    <source>
        <dbReference type="EMBL" id="MCF2949771.1"/>
    </source>
</evidence>
<comment type="caution">
    <text evidence="4">The sequence shown here is derived from an EMBL/GenBank/DDBJ whole genome shotgun (WGS) entry which is preliminary data.</text>
</comment>
<organism evidence="4 5">
    <name type="scientific">Paraglaciecola algarum</name>
    <dbReference type="NCBI Taxonomy" id="3050085"/>
    <lineage>
        <taxon>Bacteria</taxon>
        <taxon>Pseudomonadati</taxon>
        <taxon>Pseudomonadota</taxon>
        <taxon>Gammaproteobacteria</taxon>
        <taxon>Alteromonadales</taxon>
        <taxon>Alteromonadaceae</taxon>
        <taxon>Paraglaciecola</taxon>
    </lineage>
</organism>
<dbReference type="Proteomes" id="UP001521137">
    <property type="component" value="Unassembled WGS sequence"/>
</dbReference>